<keyword evidence="25" id="KW-1185">Reference proteome</keyword>
<keyword evidence="8" id="KW-1278">Translocase</keyword>
<evidence type="ECO:0000256" key="17">
    <source>
        <dbReference type="RuleBase" id="RU000456"/>
    </source>
</evidence>
<keyword evidence="12 18" id="KW-0186">Copper</keyword>
<keyword evidence="5 17" id="KW-0679">Respiratory chain</keyword>
<sequence length="405" mass="44550">MPSTLFHRAAALLTTLMLSGVAAADWTQRSAENMRPGVTALSQDVYSLHMTVLWICTAIGLLVFGLITWSIFAHRKSKNPVPATFHENIVLEVVWTIIPFFILIGMAIPATRVLIHMEDTTEAELTVRVTGSQWKWHYEYLAYEDDNNVGVGFFSNLATDPAVWERPILSGGLFPVGSARSRVGAEREALSAENPNTFNYMLEVDNKLMLPAGQKVRFLITADDVLHSFWIPDFSVKKDAIPGFVNESWAKIPDDAVGIYRGQCAELCGRLHAFMPIVVEVVPQDEFTAWLEEQKAASAEGPDMTPFADLDEAMAMGEPIFQRACAMCHGAEGQGGIGLPLAGTDLMNNSDRVQENIDILVNGRGAMPSFRAQLSPKEIAAVINFQRHAFGNDGGDLIQPDDVQQ</sequence>
<keyword evidence="7 16" id="KW-0479">Metal-binding</keyword>
<keyword evidence="11 16" id="KW-0408">Iron</keyword>
<evidence type="ECO:0000256" key="2">
    <source>
        <dbReference type="ARBA" id="ARBA00007866"/>
    </source>
</evidence>
<dbReference type="Gene3D" id="1.10.760.10">
    <property type="entry name" value="Cytochrome c-like domain"/>
    <property type="match status" value="1"/>
</dbReference>
<evidence type="ECO:0000256" key="3">
    <source>
        <dbReference type="ARBA" id="ARBA00022448"/>
    </source>
</evidence>
<dbReference type="EMBL" id="JALKII010000003">
    <property type="protein sequence ID" value="MCK0537250.1"/>
    <property type="molecule type" value="Genomic_DNA"/>
</dbReference>
<comment type="cofactor">
    <cofactor evidence="18">
        <name>Cu cation</name>
        <dbReference type="ChEBI" id="CHEBI:23378"/>
    </cofactor>
    <text evidence="18">Binds a copper A center.</text>
</comment>
<accession>A0ABT0E5Y7</accession>
<dbReference type="PROSITE" id="PS00078">
    <property type="entry name" value="COX2"/>
    <property type="match status" value="1"/>
</dbReference>
<feature type="chain" id="PRO_5045877518" description="Cytochrome c oxidase subunit 2" evidence="20">
    <location>
        <begin position="25"/>
        <end position="405"/>
    </location>
</feature>
<keyword evidence="10 19" id="KW-1133">Transmembrane helix</keyword>
<dbReference type="Pfam" id="PF13442">
    <property type="entry name" value="Cytochrome_CBB3"/>
    <property type="match status" value="1"/>
</dbReference>
<keyword evidence="4 16" id="KW-0349">Heme</keyword>
<proteinExistence type="inferred from homology"/>
<comment type="function">
    <text evidence="14 18">Subunits I and II form the functional core of the enzyme complex. Electrons originating in cytochrome c are transferred via heme a and Cu(A) to the binuclear center formed by heme a3 and Cu(B).</text>
</comment>
<name>A0ABT0E5Y7_9GAMM</name>
<comment type="catalytic activity">
    <reaction evidence="15 18">
        <text>4 Fe(II)-[cytochrome c] + O2 + 8 H(+)(in) = 4 Fe(III)-[cytochrome c] + 2 H2O + 4 H(+)(out)</text>
        <dbReference type="Rhea" id="RHEA:11436"/>
        <dbReference type="Rhea" id="RHEA-COMP:10350"/>
        <dbReference type="Rhea" id="RHEA-COMP:14399"/>
        <dbReference type="ChEBI" id="CHEBI:15377"/>
        <dbReference type="ChEBI" id="CHEBI:15378"/>
        <dbReference type="ChEBI" id="CHEBI:15379"/>
        <dbReference type="ChEBI" id="CHEBI:29033"/>
        <dbReference type="ChEBI" id="CHEBI:29034"/>
        <dbReference type="EC" id="7.1.1.9"/>
    </reaction>
</comment>
<dbReference type="InterPro" id="IPR045187">
    <property type="entry name" value="CcO_II"/>
</dbReference>
<evidence type="ECO:0000313" key="25">
    <source>
        <dbReference type="Proteomes" id="UP001165524"/>
    </source>
</evidence>
<evidence type="ECO:0000256" key="19">
    <source>
        <dbReference type="SAM" id="Phobius"/>
    </source>
</evidence>
<evidence type="ECO:0000256" key="15">
    <source>
        <dbReference type="ARBA" id="ARBA00047816"/>
    </source>
</evidence>
<comment type="similarity">
    <text evidence="2 17">Belongs to the cytochrome c oxidase subunit 2 family.</text>
</comment>
<dbReference type="PROSITE" id="PS51007">
    <property type="entry name" value="CYTC"/>
    <property type="match status" value="1"/>
</dbReference>
<feature type="signal peptide" evidence="20">
    <location>
        <begin position="1"/>
        <end position="24"/>
    </location>
</feature>
<evidence type="ECO:0000313" key="24">
    <source>
        <dbReference type="EMBL" id="MCK0537250.1"/>
    </source>
</evidence>
<dbReference type="PROSITE" id="PS50999">
    <property type="entry name" value="COX2_TM"/>
    <property type="match status" value="1"/>
</dbReference>
<protein>
    <recommendedName>
        <fullName evidence="18">Cytochrome c oxidase subunit 2</fullName>
        <ecNumber evidence="18">7.1.1.9</ecNumber>
    </recommendedName>
</protein>
<feature type="transmembrane region" description="Helical" evidence="19">
    <location>
        <begin position="93"/>
        <end position="115"/>
    </location>
</feature>
<dbReference type="InterPro" id="IPR036909">
    <property type="entry name" value="Cyt_c-like_dom_sf"/>
</dbReference>
<dbReference type="InterPro" id="IPR008972">
    <property type="entry name" value="Cupredoxin"/>
</dbReference>
<dbReference type="SUPFAM" id="SSF81464">
    <property type="entry name" value="Cytochrome c oxidase subunit II-like, transmembrane region"/>
    <property type="match status" value="1"/>
</dbReference>
<dbReference type="Pfam" id="PF02790">
    <property type="entry name" value="COX2_TM"/>
    <property type="match status" value="1"/>
</dbReference>
<comment type="subcellular location">
    <subcellularLocation>
        <location evidence="17">Cell membrane</location>
        <topology evidence="17">Multi-pass membrane protein</topology>
    </subcellularLocation>
    <subcellularLocation>
        <location evidence="1">Membrane</location>
        <topology evidence="1">Multi-pass membrane protein</topology>
    </subcellularLocation>
</comment>
<dbReference type="SUPFAM" id="SSF49503">
    <property type="entry name" value="Cupredoxins"/>
    <property type="match status" value="1"/>
</dbReference>
<keyword evidence="13 19" id="KW-0472">Membrane</keyword>
<feature type="transmembrane region" description="Helical" evidence="19">
    <location>
        <begin position="48"/>
        <end position="72"/>
    </location>
</feature>
<evidence type="ECO:0000256" key="4">
    <source>
        <dbReference type="ARBA" id="ARBA00022617"/>
    </source>
</evidence>
<evidence type="ECO:0000259" key="23">
    <source>
        <dbReference type="PROSITE" id="PS51007"/>
    </source>
</evidence>
<keyword evidence="3 17" id="KW-0813">Transport</keyword>
<evidence type="ECO:0000256" key="14">
    <source>
        <dbReference type="ARBA" id="ARBA00024688"/>
    </source>
</evidence>
<dbReference type="EC" id="7.1.1.9" evidence="18"/>
<dbReference type="SUPFAM" id="SSF46626">
    <property type="entry name" value="Cytochrome c"/>
    <property type="match status" value="1"/>
</dbReference>
<dbReference type="NCBIfam" id="TIGR02866">
    <property type="entry name" value="CoxB"/>
    <property type="match status" value="1"/>
</dbReference>
<feature type="domain" description="Cytochrome oxidase subunit II transmembrane region profile" evidence="22">
    <location>
        <begin position="23"/>
        <end position="121"/>
    </location>
</feature>
<dbReference type="Proteomes" id="UP001165524">
    <property type="component" value="Unassembled WGS sequence"/>
</dbReference>
<dbReference type="InterPro" id="IPR011759">
    <property type="entry name" value="Cyt_c_oxidase_su2_TM_dom"/>
</dbReference>
<reference evidence="24" key="1">
    <citation type="submission" date="2022-04" db="EMBL/GenBank/DDBJ databases">
        <title>Alcanivorax sp. CY1518 draft genome sequence.</title>
        <authorList>
            <person name="Zhao G."/>
            <person name="An M."/>
        </authorList>
    </citation>
    <scope>NUCLEOTIDE SEQUENCE</scope>
    <source>
        <strain evidence="24">CY1518</strain>
    </source>
</reference>
<dbReference type="InterPro" id="IPR036257">
    <property type="entry name" value="Cyt_c_oxidase_su2_TM_sf"/>
</dbReference>
<dbReference type="PRINTS" id="PR01166">
    <property type="entry name" value="CYCOXIDASEII"/>
</dbReference>
<dbReference type="PANTHER" id="PTHR22888:SF9">
    <property type="entry name" value="CYTOCHROME C OXIDASE SUBUNIT 2"/>
    <property type="match status" value="1"/>
</dbReference>
<evidence type="ECO:0000256" key="9">
    <source>
        <dbReference type="ARBA" id="ARBA00022982"/>
    </source>
</evidence>
<evidence type="ECO:0000256" key="16">
    <source>
        <dbReference type="PROSITE-ProRule" id="PRU00433"/>
    </source>
</evidence>
<evidence type="ECO:0000256" key="7">
    <source>
        <dbReference type="ARBA" id="ARBA00022723"/>
    </source>
</evidence>
<evidence type="ECO:0000256" key="6">
    <source>
        <dbReference type="ARBA" id="ARBA00022692"/>
    </source>
</evidence>
<keyword evidence="6 17" id="KW-0812">Transmembrane</keyword>
<evidence type="ECO:0000256" key="11">
    <source>
        <dbReference type="ARBA" id="ARBA00023004"/>
    </source>
</evidence>
<dbReference type="PROSITE" id="PS50857">
    <property type="entry name" value="COX2_CUA"/>
    <property type="match status" value="1"/>
</dbReference>
<evidence type="ECO:0000256" key="5">
    <source>
        <dbReference type="ARBA" id="ARBA00022660"/>
    </source>
</evidence>
<dbReference type="InterPro" id="IPR009056">
    <property type="entry name" value="Cyt_c-like_dom"/>
</dbReference>
<dbReference type="PANTHER" id="PTHR22888">
    <property type="entry name" value="CYTOCHROME C OXIDASE, SUBUNIT II"/>
    <property type="match status" value="1"/>
</dbReference>
<dbReference type="InterPro" id="IPR001505">
    <property type="entry name" value="Copper_CuA"/>
</dbReference>
<keyword evidence="9 17" id="KW-0249">Electron transport</keyword>
<dbReference type="Pfam" id="PF00116">
    <property type="entry name" value="COX2"/>
    <property type="match status" value="1"/>
</dbReference>
<dbReference type="Gene3D" id="2.60.40.420">
    <property type="entry name" value="Cupredoxins - blue copper proteins"/>
    <property type="match status" value="1"/>
</dbReference>
<organism evidence="24 25">
    <name type="scientific">Alcanivorax quisquiliarum</name>
    <dbReference type="NCBI Taxonomy" id="2933565"/>
    <lineage>
        <taxon>Bacteria</taxon>
        <taxon>Pseudomonadati</taxon>
        <taxon>Pseudomonadota</taxon>
        <taxon>Gammaproteobacteria</taxon>
        <taxon>Oceanospirillales</taxon>
        <taxon>Alcanivoracaceae</taxon>
        <taxon>Alcanivorax</taxon>
    </lineage>
</organism>
<feature type="domain" description="Cytochrome c" evidence="23">
    <location>
        <begin position="312"/>
        <end position="390"/>
    </location>
</feature>
<dbReference type="Gene3D" id="1.10.287.90">
    <property type="match status" value="1"/>
</dbReference>
<evidence type="ECO:0000256" key="8">
    <source>
        <dbReference type="ARBA" id="ARBA00022967"/>
    </source>
</evidence>
<evidence type="ECO:0000259" key="21">
    <source>
        <dbReference type="PROSITE" id="PS50857"/>
    </source>
</evidence>
<gene>
    <name evidence="24" type="primary">coxB</name>
    <name evidence="24" type="ORF">MU846_05955</name>
</gene>
<evidence type="ECO:0000256" key="18">
    <source>
        <dbReference type="RuleBase" id="RU004024"/>
    </source>
</evidence>
<evidence type="ECO:0000256" key="10">
    <source>
        <dbReference type="ARBA" id="ARBA00022989"/>
    </source>
</evidence>
<dbReference type="InterPro" id="IPR002429">
    <property type="entry name" value="CcO_II-like_C"/>
</dbReference>
<dbReference type="InterPro" id="IPR014222">
    <property type="entry name" value="Cyt_c_oxidase_su2"/>
</dbReference>
<evidence type="ECO:0000259" key="22">
    <source>
        <dbReference type="PROSITE" id="PS50999"/>
    </source>
</evidence>
<feature type="domain" description="Cytochrome oxidase subunit II copper A binding" evidence="21">
    <location>
        <begin position="122"/>
        <end position="293"/>
    </location>
</feature>
<evidence type="ECO:0000256" key="1">
    <source>
        <dbReference type="ARBA" id="ARBA00004141"/>
    </source>
</evidence>
<keyword evidence="20" id="KW-0732">Signal</keyword>
<comment type="caution">
    <text evidence="24">The sequence shown here is derived from an EMBL/GenBank/DDBJ whole genome shotgun (WGS) entry which is preliminary data.</text>
</comment>
<evidence type="ECO:0000256" key="20">
    <source>
        <dbReference type="SAM" id="SignalP"/>
    </source>
</evidence>
<evidence type="ECO:0000256" key="12">
    <source>
        <dbReference type="ARBA" id="ARBA00023008"/>
    </source>
</evidence>
<evidence type="ECO:0000256" key="13">
    <source>
        <dbReference type="ARBA" id="ARBA00023136"/>
    </source>
</evidence>